<accession>D8TX21</accession>
<organism evidence="3">
    <name type="scientific">Volvox carteri f. nagariensis</name>
    <dbReference type="NCBI Taxonomy" id="3068"/>
    <lineage>
        <taxon>Eukaryota</taxon>
        <taxon>Viridiplantae</taxon>
        <taxon>Chlorophyta</taxon>
        <taxon>core chlorophytes</taxon>
        <taxon>Chlorophyceae</taxon>
        <taxon>CS clade</taxon>
        <taxon>Chlamydomonadales</taxon>
        <taxon>Volvocaceae</taxon>
        <taxon>Volvox</taxon>
    </lineage>
</organism>
<reference evidence="2 3" key="1">
    <citation type="journal article" date="2010" name="Science">
        <title>Genomic analysis of organismal complexity in the multicellular green alga Volvox carteri.</title>
        <authorList>
            <person name="Prochnik S.E."/>
            <person name="Umen J."/>
            <person name="Nedelcu A.M."/>
            <person name="Hallmann A."/>
            <person name="Miller S.M."/>
            <person name="Nishii I."/>
            <person name="Ferris P."/>
            <person name="Kuo A."/>
            <person name="Mitros T."/>
            <person name="Fritz-Laylin L.K."/>
            <person name="Hellsten U."/>
            <person name="Chapman J."/>
            <person name="Simakov O."/>
            <person name="Rensing S.A."/>
            <person name="Terry A."/>
            <person name="Pangilinan J."/>
            <person name="Kapitonov V."/>
            <person name="Jurka J."/>
            <person name="Salamov A."/>
            <person name="Shapiro H."/>
            <person name="Schmutz J."/>
            <person name="Grimwood J."/>
            <person name="Lindquist E."/>
            <person name="Lucas S."/>
            <person name="Grigoriev I.V."/>
            <person name="Schmitt R."/>
            <person name="Kirk D."/>
            <person name="Rokhsar D.S."/>
        </authorList>
    </citation>
    <scope>NUCLEOTIDE SEQUENCE [LARGE SCALE GENOMIC DNA]</scope>
    <source>
        <strain evidence="3">f. Nagariensis / Eve</strain>
    </source>
</reference>
<name>D8TX21_VOLCA</name>
<feature type="region of interest" description="Disordered" evidence="1">
    <location>
        <begin position="213"/>
        <end position="234"/>
    </location>
</feature>
<dbReference type="Proteomes" id="UP000001058">
    <property type="component" value="Unassembled WGS sequence"/>
</dbReference>
<keyword evidence="3" id="KW-1185">Reference proteome</keyword>
<gene>
    <name evidence="2" type="ORF">VOLCADRAFT_91428</name>
</gene>
<dbReference type="AlphaFoldDB" id="D8TX21"/>
<dbReference type="InParanoid" id="D8TX21"/>
<dbReference type="EMBL" id="GL378342">
    <property type="protein sequence ID" value="EFJ47932.1"/>
    <property type="molecule type" value="Genomic_DNA"/>
</dbReference>
<feature type="region of interest" description="Disordered" evidence="1">
    <location>
        <begin position="1"/>
        <end position="53"/>
    </location>
</feature>
<proteinExistence type="predicted"/>
<evidence type="ECO:0000313" key="3">
    <source>
        <dbReference type="Proteomes" id="UP000001058"/>
    </source>
</evidence>
<evidence type="ECO:0000313" key="2">
    <source>
        <dbReference type="EMBL" id="EFJ47932.1"/>
    </source>
</evidence>
<dbReference type="KEGG" id="vcn:VOLCADRAFT_91428"/>
<dbReference type="RefSeq" id="XP_002951038.1">
    <property type="nucleotide sequence ID" value="XM_002950992.1"/>
</dbReference>
<evidence type="ECO:0000256" key="1">
    <source>
        <dbReference type="SAM" id="MobiDB-lite"/>
    </source>
</evidence>
<sequence length="234" mass="26109">MFHTWTQISPPGAARGPSFHDREQFGGNTSRLLPTSRGPRSGSPSDRHAAHRRAPFGEDFIPYKFCLSDPSGRLVTGLAPHSQPQQRCCAAASFRQRAARHPSCPLTALSKVQQIFEAPPITIDRLMKQVSCTKTKLHDGWATVGNRTSLHLHHFHPTILFAFLFAATAVSLSTAPVDQPFRYNPRAKQHYIHQSHRTQPTTQHTNLILHRFNTASGTNGRHNLSQPATKEYKA</sequence>
<dbReference type="GeneID" id="9618440"/>
<feature type="compositionally biased region" description="Polar residues" evidence="1">
    <location>
        <begin position="213"/>
        <end position="228"/>
    </location>
</feature>
<protein>
    <submittedName>
        <fullName evidence="2">Uncharacterized protein</fullName>
    </submittedName>
</protein>